<dbReference type="InterPro" id="IPR042070">
    <property type="entry name" value="PucR_C-HTH_sf"/>
</dbReference>
<dbReference type="RefSeq" id="WP_109214995.1">
    <property type="nucleotide sequence ID" value="NZ_JRFU01000044.1"/>
</dbReference>
<evidence type="ECO:0000313" key="2">
    <source>
        <dbReference type="EMBL" id="PWE87421.1"/>
    </source>
</evidence>
<gene>
    <name evidence="2" type="ORF">LG34_04215</name>
</gene>
<feature type="domain" description="PucR C-terminal helix-turn-helix" evidence="1">
    <location>
        <begin position="470"/>
        <end position="518"/>
    </location>
</feature>
<name>A0A2V1JW15_EUBRA</name>
<dbReference type="Proteomes" id="UP000245288">
    <property type="component" value="Unassembled WGS sequence"/>
</dbReference>
<comment type="caution">
    <text evidence="2">The sequence shown here is derived from an EMBL/GenBank/DDBJ whole genome shotgun (WGS) entry which is preliminary data.</text>
</comment>
<evidence type="ECO:0000259" key="1">
    <source>
        <dbReference type="Pfam" id="PF13556"/>
    </source>
</evidence>
<dbReference type="AlphaFoldDB" id="A0A2V1JW15"/>
<dbReference type="InterPro" id="IPR025736">
    <property type="entry name" value="PucR_C-HTH_dom"/>
</dbReference>
<proteinExistence type="predicted"/>
<dbReference type="PANTHER" id="PTHR33744:SF1">
    <property type="entry name" value="DNA-BINDING TRANSCRIPTIONAL ACTIVATOR ADER"/>
    <property type="match status" value="1"/>
</dbReference>
<protein>
    <recommendedName>
        <fullName evidence="1">PucR C-terminal helix-turn-helix domain-containing protein</fullName>
    </recommendedName>
</protein>
<accession>A0A2V1JW15</accession>
<dbReference type="Pfam" id="PF13556">
    <property type="entry name" value="HTH_30"/>
    <property type="match status" value="1"/>
</dbReference>
<evidence type="ECO:0000313" key="3">
    <source>
        <dbReference type="Proteomes" id="UP000245288"/>
    </source>
</evidence>
<dbReference type="InterPro" id="IPR051448">
    <property type="entry name" value="CdaR-like_regulators"/>
</dbReference>
<reference evidence="2 3" key="1">
    <citation type="submission" date="2014-09" db="EMBL/GenBank/DDBJ databases">
        <title>Butyrate-producing bacteria isolated from human gut.</title>
        <authorList>
            <person name="Zhang Q."/>
            <person name="Zhao L."/>
        </authorList>
    </citation>
    <scope>NUCLEOTIDE SEQUENCE [LARGE SCALE GENOMIC DNA]</scope>
    <source>
        <strain evidence="2 3">21</strain>
    </source>
</reference>
<keyword evidence="3" id="KW-1185">Reference proteome</keyword>
<dbReference type="OrthoDB" id="9792148at2"/>
<dbReference type="EMBL" id="JRFU01000044">
    <property type="protein sequence ID" value="PWE87421.1"/>
    <property type="molecule type" value="Genomic_DNA"/>
</dbReference>
<dbReference type="PANTHER" id="PTHR33744">
    <property type="entry name" value="CARBOHYDRATE DIACID REGULATOR"/>
    <property type="match status" value="1"/>
</dbReference>
<organism evidence="2 3">
    <name type="scientific">Eubacterium ramulus</name>
    <dbReference type="NCBI Taxonomy" id="39490"/>
    <lineage>
        <taxon>Bacteria</taxon>
        <taxon>Bacillati</taxon>
        <taxon>Bacillota</taxon>
        <taxon>Clostridia</taxon>
        <taxon>Eubacteriales</taxon>
        <taxon>Eubacteriaceae</taxon>
        <taxon>Eubacterium</taxon>
    </lineage>
</organism>
<sequence>MLIPLNVLLYQLSANSIYESQNIDLTGNFDNVQLFDQEQLNAEFGDELYLVSDQVLLNALSRTPEDQFPSRCVFLCICQDEKLHTSDFHPNLSMVLLYTDESFPLVFNRILKIFHDFDIWDKNFHLMLIQQKSLQDLLNLSKDFLVHPMVVLDRNYSILGYLRDPNVSDPIMESILSAGYVTPQIMERLRQDGLISTSEQAENPLISWYSLTTHDCYYSMMYRFKTNGHTVGYALIFHCAVHLRTNYLYLMNIVAENLQLFFQQKRFSNRSSSDIYESVFNDILEHPDAPQQQYADQLSYIPDLPMNGRFMLAVIHYPDEQELPFSFVSWNLRTSIPQLKPFVYQNTLYILKNNSENESFATFLTPEEQTIFQKNFRNRYFECGISNTFFSLMDLPTAAAQAREALAIGTSKTEGGAPTFHYFSDVYMLYILQELKKAGVDKMAASPCYEVLRQYDETHNGDLCYIFMQFLKNGRNVNQTSTAIFQHRNTVLNKVKKAVSIMQNECEDYQSRIAFMLSYLNDPNR</sequence>
<dbReference type="Gene3D" id="1.10.10.2840">
    <property type="entry name" value="PucR C-terminal helix-turn-helix domain"/>
    <property type="match status" value="1"/>
</dbReference>